<evidence type="ECO:0000313" key="1">
    <source>
        <dbReference type="WBParaSite" id="ASIM_0002085801-mRNA-1"/>
    </source>
</evidence>
<dbReference type="AlphaFoldDB" id="A0A0M3KIN9"/>
<protein>
    <submittedName>
        <fullName evidence="1">Lyase_1 domain-containing protein</fullName>
    </submittedName>
</protein>
<name>A0A0M3KIN9_ANISI</name>
<proteinExistence type="predicted"/>
<reference evidence="1" key="1">
    <citation type="submission" date="2017-02" db="UniProtKB">
        <authorList>
            <consortium name="WormBaseParasite"/>
        </authorList>
    </citation>
    <scope>IDENTIFICATION</scope>
</reference>
<accession>A0A0M3KIN9</accession>
<dbReference type="WBParaSite" id="ASIM_0002085801-mRNA-1">
    <property type="protein sequence ID" value="ASIM_0002085801-mRNA-1"/>
    <property type="gene ID" value="ASIM_0002085801"/>
</dbReference>
<sequence>LNVSLAEYKELFPRGSGKMPEKKIGRRLSKKGLRQRLQADFRMLDAAITTDLPMRNCAILSSSWYVNPCVLIENCSLDNSLAKFAYSFACRLGPLLGKIGQIEELRFGNWLRELVIN</sequence>
<organism evidence="1">
    <name type="scientific">Anisakis simplex</name>
    <name type="common">Herring worm</name>
    <dbReference type="NCBI Taxonomy" id="6269"/>
    <lineage>
        <taxon>Eukaryota</taxon>
        <taxon>Metazoa</taxon>
        <taxon>Ecdysozoa</taxon>
        <taxon>Nematoda</taxon>
        <taxon>Chromadorea</taxon>
        <taxon>Rhabditida</taxon>
        <taxon>Spirurina</taxon>
        <taxon>Ascaridomorpha</taxon>
        <taxon>Ascaridoidea</taxon>
        <taxon>Anisakidae</taxon>
        <taxon>Anisakis</taxon>
        <taxon>Anisakis simplex complex</taxon>
    </lineage>
</organism>